<name>A0A2P6PZP4_ROSCH</name>
<evidence type="ECO:0000313" key="2">
    <source>
        <dbReference type="EMBL" id="PRQ27415.1"/>
    </source>
</evidence>
<comment type="caution">
    <text evidence="2">The sequence shown here is derived from an EMBL/GenBank/DDBJ whole genome shotgun (WGS) entry which is preliminary data.</text>
</comment>
<reference evidence="2 3" key="1">
    <citation type="journal article" date="2018" name="Nat. Genet.">
        <title>The Rosa genome provides new insights in the design of modern roses.</title>
        <authorList>
            <person name="Bendahmane M."/>
        </authorList>
    </citation>
    <scope>NUCLEOTIDE SEQUENCE [LARGE SCALE GENOMIC DNA]</scope>
    <source>
        <strain evidence="3">cv. Old Blush</strain>
    </source>
</reference>
<proteinExistence type="predicted"/>
<gene>
    <name evidence="2" type="ORF">RchiOBHm_Chr6g0305071</name>
</gene>
<keyword evidence="3" id="KW-1185">Reference proteome</keyword>
<dbReference type="Proteomes" id="UP000238479">
    <property type="component" value="Chromosome 6"/>
</dbReference>
<protein>
    <submittedName>
        <fullName evidence="2">Uncharacterized protein</fullName>
    </submittedName>
</protein>
<accession>A0A2P6PZP4</accession>
<feature type="region of interest" description="Disordered" evidence="1">
    <location>
        <begin position="1"/>
        <end position="21"/>
    </location>
</feature>
<feature type="compositionally biased region" description="Polar residues" evidence="1">
    <location>
        <begin position="1"/>
        <end position="12"/>
    </location>
</feature>
<dbReference type="Gramene" id="PRQ27415">
    <property type="protein sequence ID" value="PRQ27415"/>
    <property type="gene ID" value="RchiOBHm_Chr6g0305071"/>
</dbReference>
<organism evidence="2 3">
    <name type="scientific">Rosa chinensis</name>
    <name type="common">China rose</name>
    <dbReference type="NCBI Taxonomy" id="74649"/>
    <lineage>
        <taxon>Eukaryota</taxon>
        <taxon>Viridiplantae</taxon>
        <taxon>Streptophyta</taxon>
        <taxon>Embryophyta</taxon>
        <taxon>Tracheophyta</taxon>
        <taxon>Spermatophyta</taxon>
        <taxon>Magnoliopsida</taxon>
        <taxon>eudicotyledons</taxon>
        <taxon>Gunneridae</taxon>
        <taxon>Pentapetalae</taxon>
        <taxon>rosids</taxon>
        <taxon>fabids</taxon>
        <taxon>Rosales</taxon>
        <taxon>Rosaceae</taxon>
        <taxon>Rosoideae</taxon>
        <taxon>Rosoideae incertae sedis</taxon>
        <taxon>Rosa</taxon>
    </lineage>
</organism>
<evidence type="ECO:0000256" key="1">
    <source>
        <dbReference type="SAM" id="MobiDB-lite"/>
    </source>
</evidence>
<evidence type="ECO:0000313" key="3">
    <source>
        <dbReference type="Proteomes" id="UP000238479"/>
    </source>
</evidence>
<dbReference type="AlphaFoldDB" id="A0A2P6PZP4"/>
<dbReference type="EMBL" id="PDCK01000044">
    <property type="protein sequence ID" value="PRQ27415.1"/>
    <property type="molecule type" value="Genomic_DNA"/>
</dbReference>
<sequence>MLNLSSNATNTKPLEEASRLQQHTSCFSNGKCSFLAEESCPNHGDSKSRELS</sequence>